<dbReference type="RefSeq" id="WP_345138345.1">
    <property type="nucleotide sequence ID" value="NZ_BAABAT010000046.1"/>
</dbReference>
<comment type="caution">
    <text evidence="2">The sequence shown here is derived from an EMBL/GenBank/DDBJ whole genome shotgun (WGS) entry which is preliminary data.</text>
</comment>
<dbReference type="Proteomes" id="UP001500620">
    <property type="component" value="Unassembled WGS sequence"/>
</dbReference>
<evidence type="ECO:0000313" key="3">
    <source>
        <dbReference type="Proteomes" id="UP001500620"/>
    </source>
</evidence>
<dbReference type="Gene3D" id="3.20.20.100">
    <property type="entry name" value="NADP-dependent oxidoreductase domain"/>
    <property type="match status" value="1"/>
</dbReference>
<keyword evidence="3" id="KW-1185">Reference proteome</keyword>
<dbReference type="Pfam" id="PF00248">
    <property type="entry name" value="Aldo_ket_red"/>
    <property type="match status" value="1"/>
</dbReference>
<sequence>MLYNMARRGIEWDLLPACQRSGLTIMAYAPFDHRGTVLRHPSVIAVAERHGVTPGQVALAWVIRQDGITTIPKAAHPEHTAEARAALDVRLTAEDFADLDRAFPPPDGPAPLEVL</sequence>
<proteinExistence type="predicted"/>
<dbReference type="PANTHER" id="PTHR43638">
    <property type="entry name" value="OXIDOREDUCTASE, ALDO/KETO REDUCTASE FAMILY PROTEIN"/>
    <property type="match status" value="1"/>
</dbReference>
<accession>A0ABP8DQ23</accession>
<gene>
    <name evidence="2" type="ORF">GCM10022255_094060</name>
</gene>
<organism evidence="2 3">
    <name type="scientific">Dactylosporangium darangshiense</name>
    <dbReference type="NCBI Taxonomy" id="579108"/>
    <lineage>
        <taxon>Bacteria</taxon>
        <taxon>Bacillati</taxon>
        <taxon>Actinomycetota</taxon>
        <taxon>Actinomycetes</taxon>
        <taxon>Micromonosporales</taxon>
        <taxon>Micromonosporaceae</taxon>
        <taxon>Dactylosporangium</taxon>
    </lineage>
</organism>
<dbReference type="InterPro" id="IPR036812">
    <property type="entry name" value="NAD(P)_OxRdtase_dom_sf"/>
</dbReference>
<reference evidence="3" key="1">
    <citation type="journal article" date="2019" name="Int. J. Syst. Evol. Microbiol.">
        <title>The Global Catalogue of Microorganisms (GCM) 10K type strain sequencing project: providing services to taxonomists for standard genome sequencing and annotation.</title>
        <authorList>
            <consortium name="The Broad Institute Genomics Platform"/>
            <consortium name="The Broad Institute Genome Sequencing Center for Infectious Disease"/>
            <person name="Wu L."/>
            <person name="Ma J."/>
        </authorList>
    </citation>
    <scope>NUCLEOTIDE SEQUENCE [LARGE SCALE GENOMIC DNA]</scope>
    <source>
        <strain evidence="3">JCM 17441</strain>
    </source>
</reference>
<name>A0ABP8DQ23_9ACTN</name>
<feature type="domain" description="NADP-dependent oxidoreductase" evidence="1">
    <location>
        <begin position="3"/>
        <end position="101"/>
    </location>
</feature>
<dbReference type="InterPro" id="IPR023210">
    <property type="entry name" value="NADP_OxRdtase_dom"/>
</dbReference>
<dbReference type="EMBL" id="BAABAT010000046">
    <property type="protein sequence ID" value="GAA4261445.1"/>
    <property type="molecule type" value="Genomic_DNA"/>
</dbReference>
<dbReference type="SUPFAM" id="SSF51430">
    <property type="entry name" value="NAD(P)-linked oxidoreductase"/>
    <property type="match status" value="1"/>
</dbReference>
<dbReference type="PANTHER" id="PTHR43638:SF3">
    <property type="entry name" value="ALDEHYDE REDUCTASE"/>
    <property type="match status" value="1"/>
</dbReference>
<evidence type="ECO:0000313" key="2">
    <source>
        <dbReference type="EMBL" id="GAA4261445.1"/>
    </source>
</evidence>
<evidence type="ECO:0000259" key="1">
    <source>
        <dbReference type="Pfam" id="PF00248"/>
    </source>
</evidence>
<protein>
    <recommendedName>
        <fullName evidence="1">NADP-dependent oxidoreductase domain-containing protein</fullName>
    </recommendedName>
</protein>